<dbReference type="PIRSF" id="PIRSF500060">
    <property type="entry name" value="UCP500060"/>
    <property type="match status" value="1"/>
</dbReference>
<dbReference type="InterPro" id="IPR013785">
    <property type="entry name" value="Aldolase_TIM"/>
</dbReference>
<feature type="domain" description="Glutamate synthase" evidence="5">
    <location>
        <begin position="156"/>
        <end position="471"/>
    </location>
</feature>
<dbReference type="RefSeq" id="WP_008583633.1">
    <property type="nucleotide sequence ID" value="NZ_CP007035.1"/>
</dbReference>
<dbReference type="EMBL" id="CP007035">
    <property type="protein sequence ID" value="AHF14461.1"/>
    <property type="molecule type" value="Genomic_DNA"/>
</dbReference>
<organism evidence="6 7">
    <name type="scientific">Niabella soli DSM 19437</name>
    <dbReference type="NCBI Taxonomy" id="929713"/>
    <lineage>
        <taxon>Bacteria</taxon>
        <taxon>Pseudomonadati</taxon>
        <taxon>Bacteroidota</taxon>
        <taxon>Chitinophagia</taxon>
        <taxon>Chitinophagales</taxon>
        <taxon>Chitinophagaceae</taxon>
        <taxon>Niabella</taxon>
    </lineage>
</organism>
<dbReference type="Gene3D" id="3.20.20.70">
    <property type="entry name" value="Aldolase class I"/>
    <property type="match status" value="1"/>
</dbReference>
<evidence type="ECO:0000313" key="7">
    <source>
        <dbReference type="Proteomes" id="UP000003586"/>
    </source>
</evidence>
<dbReference type="InterPro" id="IPR024188">
    <property type="entry name" value="GltB"/>
</dbReference>
<dbReference type="KEGG" id="nso:NIASO_03200"/>
<evidence type="ECO:0000256" key="4">
    <source>
        <dbReference type="SAM" id="Phobius"/>
    </source>
</evidence>
<keyword evidence="4" id="KW-1133">Transmembrane helix</keyword>
<evidence type="ECO:0000256" key="3">
    <source>
        <dbReference type="SAM" id="MobiDB-lite"/>
    </source>
</evidence>
<dbReference type="Pfam" id="PF01645">
    <property type="entry name" value="Glu_synthase"/>
    <property type="match status" value="1"/>
</dbReference>
<dbReference type="PIRSF" id="PIRSF006429">
    <property type="entry name" value="GOGAT_lg_2"/>
    <property type="match status" value="1"/>
</dbReference>
<protein>
    <submittedName>
        <fullName evidence="6">Glutamate synthase</fullName>
    </submittedName>
</protein>
<dbReference type="InterPro" id="IPR002932">
    <property type="entry name" value="Glu_synthdom"/>
</dbReference>
<accession>W0EZD8</accession>
<dbReference type="PANTHER" id="PTHR43819">
    <property type="entry name" value="ARCHAEAL-TYPE GLUTAMATE SYNTHASE [NADPH]"/>
    <property type="match status" value="1"/>
</dbReference>
<evidence type="ECO:0000259" key="5">
    <source>
        <dbReference type="Pfam" id="PF01645"/>
    </source>
</evidence>
<evidence type="ECO:0000256" key="1">
    <source>
        <dbReference type="ARBA" id="ARBA00009716"/>
    </source>
</evidence>
<dbReference type="GO" id="GO:0006537">
    <property type="term" value="P:glutamate biosynthetic process"/>
    <property type="evidence" value="ECO:0007669"/>
    <property type="project" value="InterPro"/>
</dbReference>
<dbReference type="CDD" id="cd02808">
    <property type="entry name" value="GltS_FMN"/>
    <property type="match status" value="1"/>
</dbReference>
<gene>
    <name evidence="6" type="ORF">NIASO_03200</name>
</gene>
<keyword evidence="4" id="KW-0812">Transmembrane</keyword>
<dbReference type="InterPro" id="IPR027283">
    <property type="entry name" value="YerD"/>
</dbReference>
<dbReference type="OrthoDB" id="9758182at2"/>
<feature type="compositionally biased region" description="Basic and acidic residues" evidence="3">
    <location>
        <begin position="540"/>
        <end position="553"/>
    </location>
</feature>
<sequence length="553" mass="61211">MRRIFLFASLLSLLITFFLAYYISRNWYVVFAVLLVVSCMGYYDMLQTKHTIRRIYPVFGRLRYVMEELRPKIYQYFIESDIDGRPLNRIDRSTVYQRAKEDNDTMPFGTQLDVYAPGYEWICHSIAPKNFSNLNHDPRVVFGNKDCRQPYNGSILNISAMSYGSLSSNAVEAMNAGARIGNFAHNTGEGGLSEYHLKHGGDLIWQIGTGYFGCRDDKGDFSPTLFAEKARISNVKMIEIKISQGAKPGHGGILPAAKNTPEIARIRHVAPGTTVESPPYHTAFSSPKELIQFIRQLRELSGGKPVGFKLCIGHKSEFIAICKAMITHNTYPDFITVDGGEGGTGAAPQEFSNYVGAPLLDGLAFVDDILRGLNIRHHIKIIASGKITTGFHIARTIALGADACNCARAMMLAVGCIQALLCNTNRCPTGVATQDPKYTRGLVVDDKKQRVANFHKHTVATFVELMGAAGLDNVKSITRSHIYRRVSLTAMFTFEEIFPSIKQGSLVDGAIPEKHKIDFDCADENHWGIVPVGGWSGDPESDKKVADAEIRPA</sequence>
<keyword evidence="4" id="KW-0472">Membrane</keyword>
<dbReference type="GO" id="GO:0015930">
    <property type="term" value="F:glutamate synthase activity"/>
    <property type="evidence" value="ECO:0007669"/>
    <property type="project" value="InterPro"/>
</dbReference>
<keyword evidence="7" id="KW-1185">Reference proteome</keyword>
<evidence type="ECO:0000256" key="2">
    <source>
        <dbReference type="PIRNR" id="PIRNR006429"/>
    </source>
</evidence>
<evidence type="ECO:0000313" key="6">
    <source>
        <dbReference type="EMBL" id="AHF14461.1"/>
    </source>
</evidence>
<proteinExistence type="inferred from homology"/>
<dbReference type="Proteomes" id="UP000003586">
    <property type="component" value="Chromosome"/>
</dbReference>
<feature type="transmembrane region" description="Helical" evidence="4">
    <location>
        <begin position="30"/>
        <end position="46"/>
    </location>
</feature>
<reference evidence="6 7" key="1">
    <citation type="submission" date="2013-12" db="EMBL/GenBank/DDBJ databases">
        <authorList>
            <consortium name="DOE Joint Genome Institute"/>
            <person name="Eisen J."/>
            <person name="Huntemann M."/>
            <person name="Han J."/>
            <person name="Chen A."/>
            <person name="Kyrpides N."/>
            <person name="Mavromatis K."/>
            <person name="Markowitz V."/>
            <person name="Palaniappan K."/>
            <person name="Ivanova N."/>
            <person name="Schaumberg A."/>
            <person name="Pati A."/>
            <person name="Liolios K."/>
            <person name="Nordberg H.P."/>
            <person name="Cantor M.N."/>
            <person name="Hua S.X."/>
            <person name="Woyke T."/>
        </authorList>
    </citation>
    <scope>NUCLEOTIDE SEQUENCE [LARGE SCALE GENOMIC DNA]</scope>
    <source>
        <strain evidence="7">DSM 19437</strain>
    </source>
</reference>
<comment type="similarity">
    <text evidence="1 2">Belongs to the glutamate synthase family.</text>
</comment>
<dbReference type="HOGENOM" id="CLU_026563_1_0_10"/>
<name>W0EZD8_9BACT</name>
<dbReference type="AlphaFoldDB" id="W0EZD8"/>
<feature type="region of interest" description="Disordered" evidence="3">
    <location>
        <begin position="532"/>
        <end position="553"/>
    </location>
</feature>
<dbReference type="SUPFAM" id="SSF51395">
    <property type="entry name" value="FMN-linked oxidoreductases"/>
    <property type="match status" value="1"/>
</dbReference>
<dbReference type="eggNOG" id="COG0069">
    <property type="taxonomic scope" value="Bacteria"/>
</dbReference>
<dbReference type="STRING" id="929713.NIASO_03200"/>
<dbReference type="PANTHER" id="PTHR43819:SF1">
    <property type="entry name" value="ARCHAEAL-TYPE GLUTAMATE SYNTHASE [NADPH]"/>
    <property type="match status" value="1"/>
</dbReference>